<sequence length="538" mass="60084">MQTHLGRLPCTRAQNAKYPPLLHTPMIVSKKAGLLSLLPDEILQMILEVLHREDCPMTPIMGVCKTLKILIINSPRLWRRILVSVDLMPPSLQTGSTMSCGGENLLRNCVERVRSAPIEATLVIGQITSDSPAASVRAERYKIVLQKSSQITFLCLIINPGTPISEVVESFQHIFTSGFEALESLMIASAVPLSGLIKAFSGLLDLINTTSTKLRSLYLENVSKEFVMEVRQREFWKALSRVTLKGEYQPLHAMVFDQCNKLDFLSFTGELHANREDAPFPVGATATQLQNNALSQPLHTMQDRPLSGDTSNEGRHDVQLPNLQWLRVGAITMHGLSQLVIPRVRFLVIQTALRDYVKDTPAPHSVIFPEVEVLHISSIHSHIACIVAPKLQTLCLQVQVLKKADANGILDRVFDGHPTMLTPKNLSLSSLAHDKYIISVLKKQSQLEIVTLIMQDLPKKALFEALKKPTVLPRLSSFTLELQSNADKGLEKRQRFITERMEEVKAAPARQRLNWLSTKWNGVDQIFVQCEVCGSVKP</sequence>
<keyword evidence="3" id="KW-1185">Reference proteome</keyword>
<protein>
    <recommendedName>
        <fullName evidence="1">F-box domain-containing protein</fullName>
    </recommendedName>
</protein>
<reference evidence="2 3" key="1">
    <citation type="submission" date="2014-04" db="EMBL/GenBank/DDBJ databases">
        <authorList>
            <consortium name="DOE Joint Genome Institute"/>
            <person name="Kuo A."/>
            <person name="Zuccaro A."/>
            <person name="Kohler A."/>
            <person name="Nagy L.G."/>
            <person name="Floudas D."/>
            <person name="Copeland A."/>
            <person name="Barry K.W."/>
            <person name="Cichocki N."/>
            <person name="Veneault-Fourrey C."/>
            <person name="LaButti K."/>
            <person name="Lindquist E.A."/>
            <person name="Lipzen A."/>
            <person name="Lundell T."/>
            <person name="Morin E."/>
            <person name="Murat C."/>
            <person name="Sun H."/>
            <person name="Tunlid A."/>
            <person name="Henrissat B."/>
            <person name="Grigoriev I.V."/>
            <person name="Hibbett D.S."/>
            <person name="Martin F."/>
            <person name="Nordberg H.P."/>
            <person name="Cantor M.N."/>
            <person name="Hua S.X."/>
        </authorList>
    </citation>
    <scope>NUCLEOTIDE SEQUENCE [LARGE SCALE GENOMIC DNA]</scope>
    <source>
        <strain evidence="2 3">MAFF 305830</strain>
    </source>
</reference>
<reference evidence="3" key="2">
    <citation type="submission" date="2015-01" db="EMBL/GenBank/DDBJ databases">
        <title>Evolutionary Origins and Diversification of the Mycorrhizal Mutualists.</title>
        <authorList>
            <consortium name="DOE Joint Genome Institute"/>
            <consortium name="Mycorrhizal Genomics Consortium"/>
            <person name="Kohler A."/>
            <person name="Kuo A."/>
            <person name="Nagy L.G."/>
            <person name="Floudas D."/>
            <person name="Copeland A."/>
            <person name="Barry K.W."/>
            <person name="Cichocki N."/>
            <person name="Veneault-Fourrey C."/>
            <person name="LaButti K."/>
            <person name="Lindquist E.A."/>
            <person name="Lipzen A."/>
            <person name="Lundell T."/>
            <person name="Morin E."/>
            <person name="Murat C."/>
            <person name="Riley R."/>
            <person name="Ohm R."/>
            <person name="Sun H."/>
            <person name="Tunlid A."/>
            <person name="Henrissat B."/>
            <person name="Grigoriev I.V."/>
            <person name="Hibbett D.S."/>
            <person name="Martin F."/>
        </authorList>
    </citation>
    <scope>NUCLEOTIDE SEQUENCE [LARGE SCALE GENOMIC DNA]</scope>
    <source>
        <strain evidence="3">MAFF 305830</strain>
    </source>
</reference>
<evidence type="ECO:0000313" key="3">
    <source>
        <dbReference type="Proteomes" id="UP000054097"/>
    </source>
</evidence>
<organism evidence="2 3">
    <name type="scientific">Serendipita vermifera MAFF 305830</name>
    <dbReference type="NCBI Taxonomy" id="933852"/>
    <lineage>
        <taxon>Eukaryota</taxon>
        <taxon>Fungi</taxon>
        <taxon>Dikarya</taxon>
        <taxon>Basidiomycota</taxon>
        <taxon>Agaricomycotina</taxon>
        <taxon>Agaricomycetes</taxon>
        <taxon>Sebacinales</taxon>
        <taxon>Serendipitaceae</taxon>
        <taxon>Serendipita</taxon>
    </lineage>
</organism>
<dbReference type="AlphaFoldDB" id="A0A0C3AM84"/>
<dbReference type="Proteomes" id="UP000054097">
    <property type="component" value="Unassembled WGS sequence"/>
</dbReference>
<dbReference type="PROSITE" id="PS50181">
    <property type="entry name" value="FBOX"/>
    <property type="match status" value="1"/>
</dbReference>
<dbReference type="InterPro" id="IPR036047">
    <property type="entry name" value="F-box-like_dom_sf"/>
</dbReference>
<name>A0A0C3AM84_SERVB</name>
<accession>A0A0C3AM84</accession>
<dbReference type="HOGENOM" id="CLU_506381_0_0_1"/>
<evidence type="ECO:0000259" key="1">
    <source>
        <dbReference type="PROSITE" id="PS50181"/>
    </source>
</evidence>
<feature type="domain" description="F-box" evidence="1">
    <location>
        <begin position="32"/>
        <end position="81"/>
    </location>
</feature>
<dbReference type="SUPFAM" id="SSF81383">
    <property type="entry name" value="F-box domain"/>
    <property type="match status" value="1"/>
</dbReference>
<dbReference type="EMBL" id="KN824312">
    <property type="protein sequence ID" value="KIM25680.1"/>
    <property type="molecule type" value="Genomic_DNA"/>
</dbReference>
<evidence type="ECO:0000313" key="2">
    <source>
        <dbReference type="EMBL" id="KIM25680.1"/>
    </source>
</evidence>
<proteinExistence type="predicted"/>
<gene>
    <name evidence="2" type="ORF">M408DRAFT_331032</name>
</gene>
<dbReference type="InterPro" id="IPR001810">
    <property type="entry name" value="F-box_dom"/>
</dbReference>
<dbReference type="OrthoDB" id="3154897at2759"/>